<feature type="region of interest" description="Disordered" evidence="1">
    <location>
        <begin position="1"/>
        <end position="36"/>
    </location>
</feature>
<organism evidence="2">
    <name type="scientific">marine metagenome</name>
    <dbReference type="NCBI Taxonomy" id="408172"/>
    <lineage>
        <taxon>unclassified sequences</taxon>
        <taxon>metagenomes</taxon>
        <taxon>ecological metagenomes</taxon>
    </lineage>
</organism>
<evidence type="ECO:0000256" key="1">
    <source>
        <dbReference type="SAM" id="MobiDB-lite"/>
    </source>
</evidence>
<sequence length="77" mass="8346">MPKMYGEGFPYPKSGTQIKNTNKLNPPSNGPSNIPGGVNDIYLPEVSRVANTGIYLKQNPRVPGGVNDIYMPDNKAL</sequence>
<feature type="compositionally biased region" description="Low complexity" evidence="1">
    <location>
        <begin position="25"/>
        <end position="36"/>
    </location>
</feature>
<dbReference type="EMBL" id="UINC01122687">
    <property type="protein sequence ID" value="SVC98652.1"/>
    <property type="molecule type" value="Genomic_DNA"/>
</dbReference>
<reference evidence="2" key="1">
    <citation type="submission" date="2018-05" db="EMBL/GenBank/DDBJ databases">
        <authorList>
            <person name="Lanie J.A."/>
            <person name="Ng W.-L."/>
            <person name="Kazmierczak K.M."/>
            <person name="Andrzejewski T.M."/>
            <person name="Davidsen T.M."/>
            <person name="Wayne K.J."/>
            <person name="Tettelin H."/>
            <person name="Glass J.I."/>
            <person name="Rusch D."/>
            <person name="Podicherti R."/>
            <person name="Tsui H.-C.T."/>
            <person name="Winkler M.E."/>
        </authorList>
    </citation>
    <scope>NUCLEOTIDE SEQUENCE</scope>
</reference>
<feature type="compositionally biased region" description="Polar residues" evidence="1">
    <location>
        <begin position="14"/>
        <end position="24"/>
    </location>
</feature>
<name>A0A382RN09_9ZZZZ</name>
<dbReference type="AlphaFoldDB" id="A0A382RN09"/>
<gene>
    <name evidence="2" type="ORF">METZ01_LOCUS351506</name>
</gene>
<protein>
    <submittedName>
        <fullName evidence="2">Uncharacterized protein</fullName>
    </submittedName>
</protein>
<evidence type="ECO:0000313" key="2">
    <source>
        <dbReference type="EMBL" id="SVC98652.1"/>
    </source>
</evidence>
<proteinExistence type="predicted"/>
<accession>A0A382RN09</accession>